<name>A0ABD3FC25_9STRA</name>
<evidence type="ECO:0000313" key="1">
    <source>
        <dbReference type="EMBL" id="KAL3664457.1"/>
    </source>
</evidence>
<dbReference type="EMBL" id="JBIMZQ010000024">
    <property type="protein sequence ID" value="KAL3664457.1"/>
    <property type="molecule type" value="Genomic_DNA"/>
</dbReference>
<accession>A0ABD3FC25</accession>
<reference evidence="1 2" key="1">
    <citation type="submission" date="2024-09" db="EMBL/GenBank/DDBJ databases">
        <title>Genome sequencing and assembly of Phytophthora oleae, isolate VK10A, causative agent of rot of olive drupes.</title>
        <authorList>
            <person name="Conti Taguali S."/>
            <person name="Riolo M."/>
            <person name="La Spada F."/>
            <person name="Cacciola S.O."/>
            <person name="Dionisio G."/>
        </authorList>
    </citation>
    <scope>NUCLEOTIDE SEQUENCE [LARGE SCALE GENOMIC DNA]</scope>
    <source>
        <strain evidence="1 2">VK10A</strain>
    </source>
</reference>
<comment type="caution">
    <text evidence="1">The sequence shown here is derived from an EMBL/GenBank/DDBJ whole genome shotgun (WGS) entry which is preliminary data.</text>
</comment>
<evidence type="ECO:0000313" key="2">
    <source>
        <dbReference type="Proteomes" id="UP001632037"/>
    </source>
</evidence>
<organism evidence="1 2">
    <name type="scientific">Phytophthora oleae</name>
    <dbReference type="NCBI Taxonomy" id="2107226"/>
    <lineage>
        <taxon>Eukaryota</taxon>
        <taxon>Sar</taxon>
        <taxon>Stramenopiles</taxon>
        <taxon>Oomycota</taxon>
        <taxon>Peronosporomycetes</taxon>
        <taxon>Peronosporales</taxon>
        <taxon>Peronosporaceae</taxon>
        <taxon>Phytophthora</taxon>
    </lineage>
</organism>
<proteinExistence type="predicted"/>
<keyword evidence="2" id="KW-1185">Reference proteome</keyword>
<sequence length="126" mass="12728">MVNARGVGVSGYGVDALDCFAHVYRPLENDYGTGGHAYAGEGGDCGYDCGCATDDHVCGEPAADCGCEPVVHAASEPHQYAVLPAGYPDLRLVSLPQVSAAEVAAAGIAGLRLVPLSFVASSESVA</sequence>
<protein>
    <submittedName>
        <fullName evidence="1">Uncharacterized protein</fullName>
    </submittedName>
</protein>
<dbReference type="AlphaFoldDB" id="A0ABD3FC25"/>
<dbReference type="Proteomes" id="UP001632037">
    <property type="component" value="Unassembled WGS sequence"/>
</dbReference>
<gene>
    <name evidence="1" type="ORF">V7S43_010777</name>
</gene>